<protein>
    <submittedName>
        <fullName evidence="1">Uncharacterized protein</fullName>
    </submittedName>
</protein>
<name>A0A7J9BKP3_GOSGO</name>
<evidence type="ECO:0000313" key="2">
    <source>
        <dbReference type="Proteomes" id="UP000593579"/>
    </source>
</evidence>
<dbReference type="AlphaFoldDB" id="A0A7J9BKP3"/>
<dbReference type="Proteomes" id="UP000593579">
    <property type="component" value="Unassembled WGS sequence"/>
</dbReference>
<proteinExistence type="predicted"/>
<accession>A0A7J9BKP3</accession>
<evidence type="ECO:0000313" key="1">
    <source>
        <dbReference type="EMBL" id="MBA0736734.1"/>
    </source>
</evidence>
<comment type="caution">
    <text evidence="1">The sequence shown here is derived from an EMBL/GenBank/DDBJ whole genome shotgun (WGS) entry which is preliminary data.</text>
</comment>
<gene>
    <name evidence="1" type="ORF">Gogos_010242</name>
</gene>
<organism evidence="1 2">
    <name type="scientific">Gossypium gossypioides</name>
    <name type="common">Mexican cotton</name>
    <name type="synonym">Selera gossypioides</name>
    <dbReference type="NCBI Taxonomy" id="34282"/>
    <lineage>
        <taxon>Eukaryota</taxon>
        <taxon>Viridiplantae</taxon>
        <taxon>Streptophyta</taxon>
        <taxon>Embryophyta</taxon>
        <taxon>Tracheophyta</taxon>
        <taxon>Spermatophyta</taxon>
        <taxon>Magnoliopsida</taxon>
        <taxon>eudicotyledons</taxon>
        <taxon>Gunneridae</taxon>
        <taxon>Pentapetalae</taxon>
        <taxon>rosids</taxon>
        <taxon>malvids</taxon>
        <taxon>Malvales</taxon>
        <taxon>Malvaceae</taxon>
        <taxon>Malvoideae</taxon>
        <taxon>Gossypium</taxon>
    </lineage>
</organism>
<dbReference type="EMBL" id="JABEZY010000004">
    <property type="protein sequence ID" value="MBA0736734.1"/>
    <property type="molecule type" value="Genomic_DNA"/>
</dbReference>
<sequence>MHLLGTKSLRNQRVLIGKLYQYKGKRCSLPLKRFVSFITLHIMNLILWKKTI</sequence>
<reference evidence="1 2" key="1">
    <citation type="journal article" date="2019" name="Genome Biol. Evol.">
        <title>Insights into the evolution of the New World diploid cottons (Gossypium, subgenus Houzingenia) based on genome sequencing.</title>
        <authorList>
            <person name="Grover C.E."/>
            <person name="Arick M.A. 2nd"/>
            <person name="Thrash A."/>
            <person name="Conover J.L."/>
            <person name="Sanders W.S."/>
            <person name="Peterson D.G."/>
            <person name="Frelichowski J.E."/>
            <person name="Scheffler J.A."/>
            <person name="Scheffler B.E."/>
            <person name="Wendel J.F."/>
        </authorList>
    </citation>
    <scope>NUCLEOTIDE SEQUENCE [LARGE SCALE GENOMIC DNA]</scope>
    <source>
        <strain evidence="1">5</strain>
        <tissue evidence="1">Leaf</tissue>
    </source>
</reference>
<keyword evidence="2" id="KW-1185">Reference proteome</keyword>